<evidence type="ECO:0000313" key="1">
    <source>
        <dbReference type="EMBL" id="CAI5790548.1"/>
    </source>
</evidence>
<dbReference type="EMBL" id="OX395138">
    <property type="protein sequence ID" value="CAI5790548.1"/>
    <property type="molecule type" value="Genomic_DNA"/>
</dbReference>
<evidence type="ECO:0000313" key="2">
    <source>
        <dbReference type="Proteomes" id="UP001178461"/>
    </source>
</evidence>
<sequence>EIICKSRSTRRSCIFIPSILISQTELLTEISMNKYKIETEGVFSARKSCHRVYCFSVLHDALPYNFI</sequence>
<dbReference type="AlphaFoldDB" id="A0AA35L786"/>
<dbReference type="Proteomes" id="UP001178461">
    <property type="component" value="Chromosome 13"/>
</dbReference>
<protein>
    <submittedName>
        <fullName evidence="1">Uncharacterized protein</fullName>
    </submittedName>
</protein>
<accession>A0AA35L786</accession>
<feature type="non-terminal residue" evidence="1">
    <location>
        <position position="1"/>
    </location>
</feature>
<keyword evidence="2" id="KW-1185">Reference proteome</keyword>
<name>A0AA35L786_9SAUR</name>
<gene>
    <name evidence="1" type="ORF">PODLI_1B003843</name>
</gene>
<proteinExistence type="predicted"/>
<reference evidence="1" key="1">
    <citation type="submission" date="2022-12" db="EMBL/GenBank/DDBJ databases">
        <authorList>
            <person name="Alioto T."/>
            <person name="Alioto T."/>
            <person name="Gomez Garrido J."/>
        </authorList>
    </citation>
    <scope>NUCLEOTIDE SEQUENCE</scope>
</reference>
<organism evidence="1 2">
    <name type="scientific">Podarcis lilfordi</name>
    <name type="common">Lilford's wall lizard</name>
    <dbReference type="NCBI Taxonomy" id="74358"/>
    <lineage>
        <taxon>Eukaryota</taxon>
        <taxon>Metazoa</taxon>
        <taxon>Chordata</taxon>
        <taxon>Craniata</taxon>
        <taxon>Vertebrata</taxon>
        <taxon>Euteleostomi</taxon>
        <taxon>Lepidosauria</taxon>
        <taxon>Squamata</taxon>
        <taxon>Bifurcata</taxon>
        <taxon>Unidentata</taxon>
        <taxon>Episquamata</taxon>
        <taxon>Laterata</taxon>
        <taxon>Lacertibaenia</taxon>
        <taxon>Lacertidae</taxon>
        <taxon>Podarcis</taxon>
    </lineage>
</organism>